<evidence type="ECO:0000313" key="2">
    <source>
        <dbReference type="Proteomes" id="UP000494120"/>
    </source>
</evidence>
<proteinExistence type="predicted"/>
<evidence type="ECO:0000313" key="1">
    <source>
        <dbReference type="EMBL" id="VWC78530.1"/>
    </source>
</evidence>
<gene>
    <name evidence="1" type="ORF">BLA17378_03748</name>
</gene>
<dbReference type="Proteomes" id="UP000494120">
    <property type="component" value="Unassembled WGS sequence"/>
</dbReference>
<protein>
    <recommendedName>
        <fullName evidence="3">Potassium-transporting ATPase subunit A</fullName>
    </recommendedName>
</protein>
<organism evidence="1 2">
    <name type="scientific">Burkholderia aenigmatica</name>
    <dbReference type="NCBI Taxonomy" id="2015348"/>
    <lineage>
        <taxon>Bacteria</taxon>
        <taxon>Pseudomonadati</taxon>
        <taxon>Pseudomonadota</taxon>
        <taxon>Betaproteobacteria</taxon>
        <taxon>Burkholderiales</taxon>
        <taxon>Burkholderiaceae</taxon>
        <taxon>Burkholderia</taxon>
        <taxon>Burkholderia cepacia complex</taxon>
    </lineage>
</organism>
<comment type="caution">
    <text evidence="1">The sequence shown here is derived from an EMBL/GenBank/DDBJ whole genome shotgun (WGS) entry which is preliminary data.</text>
</comment>
<name>A0ABY6XTC2_9BURK</name>
<reference evidence="1 2" key="1">
    <citation type="submission" date="2019-09" db="EMBL/GenBank/DDBJ databases">
        <authorList>
            <person name="Depoorter E."/>
        </authorList>
    </citation>
    <scope>NUCLEOTIDE SEQUENCE [LARGE SCALE GENOMIC DNA]</scope>
    <source>
        <strain evidence="1 2">R-17378</strain>
    </source>
</reference>
<accession>A0ABY6XTC2</accession>
<dbReference type="EMBL" id="CABVQG010000013">
    <property type="protein sequence ID" value="VWC78530.1"/>
    <property type="molecule type" value="Genomic_DNA"/>
</dbReference>
<sequence length="34" mass="3868">MEKFLIGAAALLIVLGVAIFRGLIRIEQDEHHRH</sequence>
<evidence type="ECO:0008006" key="3">
    <source>
        <dbReference type="Google" id="ProtNLM"/>
    </source>
</evidence>
<keyword evidence="2" id="KW-1185">Reference proteome</keyword>